<gene>
    <name evidence="2" type="ORF">MBEBAB_2690</name>
</gene>
<sequence>MTDTVAAHKRYLFRTAAFMGGYVAINLAAIFDAFDDAAGWGAYALGLAVAAPVAGQIWATLMLMRESDEFVRGLTAKRFIISAGLAMALFTGWGFMETYGGAPHAPGWMIYPLFWGLYGLVTPFVRDSH</sequence>
<feature type="transmembrane region" description="Helical" evidence="1">
    <location>
        <begin position="76"/>
        <end position="96"/>
    </location>
</feature>
<dbReference type="AlphaFoldDB" id="A0A8E0NDP9"/>
<dbReference type="RefSeq" id="WP_021698534.1">
    <property type="nucleotide sequence ID" value="NZ_BATC01000074.1"/>
</dbReference>
<protein>
    <submittedName>
        <fullName evidence="2">Uncharacterized protein</fullName>
    </submittedName>
</protein>
<keyword evidence="1" id="KW-1133">Transmembrane helix</keyword>
<dbReference type="OrthoDB" id="119964at2"/>
<feature type="transmembrane region" description="Helical" evidence="1">
    <location>
        <begin position="108"/>
        <end position="125"/>
    </location>
</feature>
<feature type="transmembrane region" description="Helical" evidence="1">
    <location>
        <begin position="40"/>
        <end position="64"/>
    </location>
</feature>
<reference evidence="3" key="1">
    <citation type="journal article" date="2013" name="Genome Announc.">
        <title>Draft Genome Sequence of the Dimorphic Prosthecate Bacterium Brevundimonas abyssalis TAR-001T.</title>
        <authorList>
            <person name="Tsubouchi T."/>
            <person name="Nishi S."/>
            <person name="Usui K."/>
            <person name="Shimane Y."/>
            <person name="Takaki Y."/>
            <person name="Maruyama T."/>
            <person name="Hatada Y."/>
        </authorList>
    </citation>
    <scope>NUCLEOTIDE SEQUENCE [LARGE SCALE GENOMIC DNA]</scope>
    <source>
        <strain evidence="3">TAR-001</strain>
    </source>
</reference>
<comment type="caution">
    <text evidence="2">The sequence shown here is derived from an EMBL/GenBank/DDBJ whole genome shotgun (WGS) entry which is preliminary data.</text>
</comment>
<keyword evidence="1" id="KW-0812">Transmembrane</keyword>
<proteinExistence type="predicted"/>
<dbReference type="EMBL" id="BATC01000074">
    <property type="protein sequence ID" value="GAD60440.1"/>
    <property type="molecule type" value="Genomic_DNA"/>
</dbReference>
<evidence type="ECO:0000313" key="2">
    <source>
        <dbReference type="EMBL" id="GAD60440.1"/>
    </source>
</evidence>
<keyword evidence="3" id="KW-1185">Reference proteome</keyword>
<evidence type="ECO:0000313" key="3">
    <source>
        <dbReference type="Proteomes" id="UP000016569"/>
    </source>
</evidence>
<accession>A0A8E0NDP9</accession>
<name>A0A8E0NDP9_9CAUL</name>
<keyword evidence="1" id="KW-0472">Membrane</keyword>
<dbReference type="Proteomes" id="UP000016569">
    <property type="component" value="Unassembled WGS sequence"/>
</dbReference>
<organism evidence="2 3">
    <name type="scientific">Brevundimonas abyssalis TAR-001</name>
    <dbReference type="NCBI Taxonomy" id="1391729"/>
    <lineage>
        <taxon>Bacteria</taxon>
        <taxon>Pseudomonadati</taxon>
        <taxon>Pseudomonadota</taxon>
        <taxon>Alphaproteobacteria</taxon>
        <taxon>Caulobacterales</taxon>
        <taxon>Caulobacteraceae</taxon>
        <taxon>Brevundimonas</taxon>
    </lineage>
</organism>
<feature type="transmembrane region" description="Helical" evidence="1">
    <location>
        <begin position="12"/>
        <end position="34"/>
    </location>
</feature>
<evidence type="ECO:0000256" key="1">
    <source>
        <dbReference type="SAM" id="Phobius"/>
    </source>
</evidence>